<protein>
    <submittedName>
        <fullName evidence="1">Uncharacterized protein</fullName>
    </submittedName>
</protein>
<keyword evidence="2" id="KW-1185">Reference proteome</keyword>
<organism evidence="1 2">
    <name type="scientific">Avena sativa</name>
    <name type="common">Oat</name>
    <dbReference type="NCBI Taxonomy" id="4498"/>
    <lineage>
        <taxon>Eukaryota</taxon>
        <taxon>Viridiplantae</taxon>
        <taxon>Streptophyta</taxon>
        <taxon>Embryophyta</taxon>
        <taxon>Tracheophyta</taxon>
        <taxon>Spermatophyta</taxon>
        <taxon>Magnoliopsida</taxon>
        <taxon>Liliopsida</taxon>
        <taxon>Poales</taxon>
        <taxon>Poaceae</taxon>
        <taxon>BOP clade</taxon>
        <taxon>Pooideae</taxon>
        <taxon>Poodae</taxon>
        <taxon>Poeae</taxon>
        <taxon>Poeae Chloroplast Group 1 (Aveneae type)</taxon>
        <taxon>Aveninae</taxon>
        <taxon>Avena</taxon>
    </lineage>
</organism>
<dbReference type="Proteomes" id="UP001732700">
    <property type="component" value="Chromosome 4D"/>
</dbReference>
<sequence length="621" mass="70697">MEAAAAPPPPLVANPRETVDRVELFVVGATIMLFFQLIFGFYRRHSSNMVIQGVWVAYTLSFPLVTYTLGLMRSSPAKSPMYPVWAISLFLVAGCTNSITAYDLDENKQWKKHFFQLPQLYFYAGLIFPLLTPAQFSPDSESYVLQPISVCCYILFGIIMYTNFLRVAACWMANFSDPSKAVGDYMRSRDPVGSAHTDYDPVRMKGYKYLVRWNGYALRTEDAKVANYRNKIGEDIITIDKIWETNGGSQLRDVCLSFSLFHLLKRRFFGIDCYEAACQETRDFVLKGLLVSENGDDNYERAFRVIEVELGFFNDFFFTRYASIFENDIIFFINVVTKIILTPVLGVLVSRRNYSILRASTPIVAVLFHEVVWKVWTCQYLGSTVHFVKLPDILKRDIASSLKSTGNGDLTNGEASLRRHGVDAQFLWTLKREDWNPTDSMLIWHIATNYCEIVLPDPVEGDQQEYRQVATKISKYSTYLMAFLPELLPGSSADTKFTFKKVMEEATMALHPAGPSGQEDRDILVQVIDRPREGQENETIFFKGLTLGMELEGIQGQVPIWKLMAEFWAETILYVAPSNNVRGHIEQLANGGEFMTHLWALLSHAGILTCPKQQNHQGHHV</sequence>
<proteinExistence type="predicted"/>
<dbReference type="EnsemblPlants" id="AVESA.00010b.r2.4DG0778790.1">
    <property type="protein sequence ID" value="AVESA.00010b.r2.4DG0778790.1.CDS"/>
    <property type="gene ID" value="AVESA.00010b.r2.4DG0778790"/>
</dbReference>
<name>A0ACD5XIJ8_AVESA</name>
<evidence type="ECO:0000313" key="1">
    <source>
        <dbReference type="EnsemblPlants" id="AVESA.00010b.r2.4DG0778790.1.CDS"/>
    </source>
</evidence>
<reference evidence="1" key="2">
    <citation type="submission" date="2025-09" db="UniProtKB">
        <authorList>
            <consortium name="EnsemblPlants"/>
        </authorList>
    </citation>
    <scope>IDENTIFICATION</scope>
</reference>
<evidence type="ECO:0000313" key="2">
    <source>
        <dbReference type="Proteomes" id="UP001732700"/>
    </source>
</evidence>
<accession>A0ACD5XIJ8</accession>
<reference evidence="1" key="1">
    <citation type="submission" date="2021-05" db="EMBL/GenBank/DDBJ databases">
        <authorList>
            <person name="Scholz U."/>
            <person name="Mascher M."/>
            <person name="Fiebig A."/>
        </authorList>
    </citation>
    <scope>NUCLEOTIDE SEQUENCE [LARGE SCALE GENOMIC DNA]</scope>
</reference>